<feature type="transmembrane region" description="Helical" evidence="8">
    <location>
        <begin position="407"/>
        <end position="428"/>
    </location>
</feature>
<organism evidence="9 10">
    <name type="scientific">Undibacterium luofuense</name>
    <dbReference type="NCBI Taxonomy" id="2828733"/>
    <lineage>
        <taxon>Bacteria</taxon>
        <taxon>Pseudomonadati</taxon>
        <taxon>Pseudomonadota</taxon>
        <taxon>Betaproteobacteria</taxon>
        <taxon>Burkholderiales</taxon>
        <taxon>Oxalobacteraceae</taxon>
        <taxon>Undibacterium</taxon>
    </lineage>
</organism>
<evidence type="ECO:0000313" key="10">
    <source>
        <dbReference type="Proteomes" id="UP000680067"/>
    </source>
</evidence>
<accession>A0A941I743</accession>
<feature type="transmembrane region" description="Helical" evidence="8">
    <location>
        <begin position="314"/>
        <end position="333"/>
    </location>
</feature>
<dbReference type="GO" id="GO:0016763">
    <property type="term" value="F:pentosyltransferase activity"/>
    <property type="evidence" value="ECO:0007669"/>
    <property type="project" value="TreeGrafter"/>
</dbReference>
<name>A0A941I743_9BURK</name>
<gene>
    <name evidence="9" type="ORF">KDM89_10110</name>
</gene>
<evidence type="ECO:0000256" key="1">
    <source>
        <dbReference type="ARBA" id="ARBA00004651"/>
    </source>
</evidence>
<keyword evidence="3 9" id="KW-0328">Glycosyltransferase</keyword>
<evidence type="ECO:0000256" key="7">
    <source>
        <dbReference type="ARBA" id="ARBA00023136"/>
    </source>
</evidence>
<feature type="transmembrane region" description="Helical" evidence="8">
    <location>
        <begin position="440"/>
        <end position="459"/>
    </location>
</feature>
<evidence type="ECO:0000256" key="8">
    <source>
        <dbReference type="SAM" id="Phobius"/>
    </source>
</evidence>
<feature type="transmembrane region" description="Helical" evidence="8">
    <location>
        <begin position="282"/>
        <end position="302"/>
    </location>
</feature>
<dbReference type="Proteomes" id="UP000680067">
    <property type="component" value="Unassembled WGS sequence"/>
</dbReference>
<sequence>MLSPRFSVPAFSEFASVSFLIQAMRRHGRLLFFSLLYLIPGLTGHDPWKQDETYVFGIIHHMAETGDWVVPAMAGEPFMEKPPLYYWIATILVHTFDGILPAHDAARLTSGILMSITGVCAAVCARLWWGREFAASALLALFGCLGLIFHAHLMVTDVPLLTGFALSVTGFAMWNKSPDLKSAVVLGTGVGVSMMAKGILGPGVFFVVAVLLPFLFPAWRRRSYFQFLLTAFMVALPWLLIWPVALWQTSQPLFMEWFWENNIGRFFGFSVARLGAPHTENFWITTLPWFTFPAMPLALLTLWHWRTRILSHPAIQVCSLVFIVMLAVLGTAASARDNYALPLLFPIAVLAAPAVRYVGERSFSVVIGIMFGAICSVLLYVWWQMVFNQAPAWKWLLRILPADFSMPVSYAHIFIVAVCFVLAGLCLWQVRHERGNPLRIWTAGLSLCWLVLCTLWLPWLDYAKSYRSVFSDMQTVMPGDFHCMASQNLGESERAMLRYFSGIITHRQETEPYRECDLLIVNGLTDSAPESLLSDRDWELVWDGARPGDARERLWLFRNHHLGHRLAVGDRPQHLR</sequence>
<keyword evidence="7 8" id="KW-0472">Membrane</keyword>
<keyword evidence="10" id="KW-1185">Reference proteome</keyword>
<feature type="transmembrane region" description="Helical" evidence="8">
    <location>
        <begin position="339"/>
        <end position="358"/>
    </location>
</feature>
<keyword evidence="6 8" id="KW-1133">Transmembrane helix</keyword>
<protein>
    <submittedName>
        <fullName evidence="9">Glycosyltransferase family 39 protein</fullName>
        <ecNumber evidence="9">2.4.-.-</ecNumber>
    </submittedName>
</protein>
<keyword evidence="5 8" id="KW-0812">Transmembrane</keyword>
<dbReference type="PANTHER" id="PTHR33908:SF11">
    <property type="entry name" value="MEMBRANE PROTEIN"/>
    <property type="match status" value="1"/>
</dbReference>
<comment type="subcellular location">
    <subcellularLocation>
        <location evidence="1">Cell membrane</location>
        <topology evidence="1">Multi-pass membrane protein</topology>
    </subcellularLocation>
</comment>
<dbReference type="InterPro" id="IPR050297">
    <property type="entry name" value="LipidA_mod_glycosyltrf_83"/>
</dbReference>
<dbReference type="EMBL" id="JAGSPN010000006">
    <property type="protein sequence ID" value="MBR7782499.1"/>
    <property type="molecule type" value="Genomic_DNA"/>
</dbReference>
<evidence type="ECO:0000256" key="2">
    <source>
        <dbReference type="ARBA" id="ARBA00022475"/>
    </source>
</evidence>
<evidence type="ECO:0000256" key="4">
    <source>
        <dbReference type="ARBA" id="ARBA00022679"/>
    </source>
</evidence>
<feature type="transmembrane region" description="Helical" evidence="8">
    <location>
        <begin position="194"/>
        <end position="215"/>
    </location>
</feature>
<dbReference type="GO" id="GO:0005886">
    <property type="term" value="C:plasma membrane"/>
    <property type="evidence" value="ECO:0007669"/>
    <property type="project" value="UniProtKB-SubCell"/>
</dbReference>
<comment type="caution">
    <text evidence="9">The sequence shown here is derived from an EMBL/GenBank/DDBJ whole genome shotgun (WGS) entry which is preliminary data.</text>
</comment>
<dbReference type="EC" id="2.4.-.-" evidence="9"/>
<dbReference type="GO" id="GO:0009103">
    <property type="term" value="P:lipopolysaccharide biosynthetic process"/>
    <property type="evidence" value="ECO:0007669"/>
    <property type="project" value="UniProtKB-ARBA"/>
</dbReference>
<proteinExistence type="predicted"/>
<feature type="transmembrane region" description="Helical" evidence="8">
    <location>
        <begin position="112"/>
        <end position="129"/>
    </location>
</feature>
<dbReference type="RefSeq" id="WP_212687809.1">
    <property type="nucleotide sequence ID" value="NZ_JAGSPN010000006.1"/>
</dbReference>
<dbReference type="PANTHER" id="PTHR33908">
    <property type="entry name" value="MANNOSYLTRANSFERASE YKCB-RELATED"/>
    <property type="match status" value="1"/>
</dbReference>
<keyword evidence="4 9" id="KW-0808">Transferase</keyword>
<dbReference type="AlphaFoldDB" id="A0A941I743"/>
<feature type="transmembrane region" description="Helical" evidence="8">
    <location>
        <begin position="365"/>
        <end position="387"/>
    </location>
</feature>
<evidence type="ECO:0000256" key="6">
    <source>
        <dbReference type="ARBA" id="ARBA00022989"/>
    </source>
</evidence>
<feature type="transmembrane region" description="Helical" evidence="8">
    <location>
        <begin position="227"/>
        <end position="247"/>
    </location>
</feature>
<evidence type="ECO:0000256" key="3">
    <source>
        <dbReference type="ARBA" id="ARBA00022676"/>
    </source>
</evidence>
<reference evidence="9" key="1">
    <citation type="submission" date="2021-04" db="EMBL/GenBank/DDBJ databases">
        <title>novel species isolated from subtropical streams in China.</title>
        <authorList>
            <person name="Lu H."/>
        </authorList>
    </citation>
    <scope>NUCLEOTIDE SEQUENCE</scope>
    <source>
        <strain evidence="9">LFS511W</strain>
    </source>
</reference>
<evidence type="ECO:0000256" key="5">
    <source>
        <dbReference type="ARBA" id="ARBA00022692"/>
    </source>
</evidence>
<feature type="transmembrane region" description="Helical" evidence="8">
    <location>
        <begin position="135"/>
        <end position="151"/>
    </location>
</feature>
<evidence type="ECO:0000313" key="9">
    <source>
        <dbReference type="EMBL" id="MBR7782499.1"/>
    </source>
</evidence>
<keyword evidence="2" id="KW-1003">Cell membrane</keyword>